<proteinExistence type="predicted"/>
<dbReference type="STRING" id="946122.A0A0C2TB04"/>
<feature type="region of interest" description="Disordered" evidence="1">
    <location>
        <begin position="58"/>
        <end position="77"/>
    </location>
</feature>
<gene>
    <name evidence="3" type="ORF">M378DRAFT_11826</name>
</gene>
<dbReference type="InParanoid" id="A0A0C2TB04"/>
<evidence type="ECO:0000259" key="2">
    <source>
        <dbReference type="Pfam" id="PF20149"/>
    </source>
</evidence>
<evidence type="ECO:0000256" key="1">
    <source>
        <dbReference type="SAM" id="MobiDB-lite"/>
    </source>
</evidence>
<evidence type="ECO:0000313" key="4">
    <source>
        <dbReference type="Proteomes" id="UP000054549"/>
    </source>
</evidence>
<protein>
    <recommendedName>
        <fullName evidence="2">DUF6532 domain-containing protein</fullName>
    </recommendedName>
</protein>
<reference evidence="3 4" key="1">
    <citation type="submission" date="2014-04" db="EMBL/GenBank/DDBJ databases">
        <title>Evolutionary Origins and Diversification of the Mycorrhizal Mutualists.</title>
        <authorList>
            <consortium name="DOE Joint Genome Institute"/>
            <consortium name="Mycorrhizal Genomics Consortium"/>
            <person name="Kohler A."/>
            <person name="Kuo A."/>
            <person name="Nagy L.G."/>
            <person name="Floudas D."/>
            <person name="Copeland A."/>
            <person name="Barry K.W."/>
            <person name="Cichocki N."/>
            <person name="Veneault-Fourrey C."/>
            <person name="LaButti K."/>
            <person name="Lindquist E.A."/>
            <person name="Lipzen A."/>
            <person name="Lundell T."/>
            <person name="Morin E."/>
            <person name="Murat C."/>
            <person name="Riley R."/>
            <person name="Ohm R."/>
            <person name="Sun H."/>
            <person name="Tunlid A."/>
            <person name="Henrissat B."/>
            <person name="Grigoriev I.V."/>
            <person name="Hibbett D.S."/>
            <person name="Martin F."/>
        </authorList>
    </citation>
    <scope>NUCLEOTIDE SEQUENCE [LARGE SCALE GENOMIC DNA]</scope>
    <source>
        <strain evidence="3 4">Koide BX008</strain>
    </source>
</reference>
<dbReference type="InterPro" id="IPR045341">
    <property type="entry name" value="DUF6532"/>
</dbReference>
<evidence type="ECO:0000313" key="3">
    <source>
        <dbReference type="EMBL" id="KIL63909.1"/>
    </source>
</evidence>
<feature type="non-terminal residue" evidence="3">
    <location>
        <position position="1"/>
    </location>
</feature>
<feature type="region of interest" description="Disordered" evidence="1">
    <location>
        <begin position="1"/>
        <end position="53"/>
    </location>
</feature>
<keyword evidence="4" id="KW-1185">Reference proteome</keyword>
<sequence length="385" mass="43539">PKPRPLNKSKGAQRRNEDNVAALSGHQNVSRRQQAREQEVPIWNPDNGVPQTTNAIAQSSVPQTAPSNTDEGFPQPTSTIVQTSVTPTTTPNIPNVWHPSAILHLNSVGDVNLRDQSTELRVVIQSAIHKITSWIIFQDAFPSILTRAKWNRDALLHSCSEFIECSQPPLKESYMAIRWRVSQDTSFVKNIGRLPDARISIYRGGFKSACVQIVRKFYHLNDGCAETVADLLDENKYIFCLTANNQVIGYKPFEHPAIAEAIKQRLFDEIRHPITEEFPELFKEGEKLTQSIVAFAATAASSIFKICAALQEWSTGKRIAQEFTAQTFTDIYLNHMILLDVIKKNKPRAHDHLLTRLYRVAANNRFKKRTGTAYLDIQNMETDDF</sequence>
<dbReference type="Proteomes" id="UP000054549">
    <property type="component" value="Unassembled WGS sequence"/>
</dbReference>
<dbReference type="Pfam" id="PF20149">
    <property type="entry name" value="DUF6532"/>
    <property type="match status" value="1"/>
</dbReference>
<feature type="compositionally biased region" description="Polar residues" evidence="1">
    <location>
        <begin position="58"/>
        <end position="70"/>
    </location>
</feature>
<feature type="compositionally biased region" description="Basic residues" evidence="1">
    <location>
        <begin position="1"/>
        <end position="13"/>
    </location>
</feature>
<dbReference type="HOGENOM" id="CLU_718772_0_0_1"/>
<organism evidence="3 4">
    <name type="scientific">Amanita muscaria (strain Koide BX008)</name>
    <dbReference type="NCBI Taxonomy" id="946122"/>
    <lineage>
        <taxon>Eukaryota</taxon>
        <taxon>Fungi</taxon>
        <taxon>Dikarya</taxon>
        <taxon>Basidiomycota</taxon>
        <taxon>Agaricomycotina</taxon>
        <taxon>Agaricomycetes</taxon>
        <taxon>Agaricomycetidae</taxon>
        <taxon>Agaricales</taxon>
        <taxon>Pluteineae</taxon>
        <taxon>Amanitaceae</taxon>
        <taxon>Amanita</taxon>
    </lineage>
</organism>
<feature type="domain" description="DUF6532" evidence="2">
    <location>
        <begin position="127"/>
        <end position="340"/>
    </location>
</feature>
<name>A0A0C2TB04_AMAMK</name>
<dbReference type="OrthoDB" id="3225557at2759"/>
<dbReference type="AlphaFoldDB" id="A0A0C2TB04"/>
<dbReference type="EMBL" id="KN818254">
    <property type="protein sequence ID" value="KIL63909.1"/>
    <property type="molecule type" value="Genomic_DNA"/>
</dbReference>
<accession>A0A0C2TB04</accession>